<feature type="compositionally biased region" description="Polar residues" evidence="1">
    <location>
        <begin position="391"/>
        <end position="408"/>
    </location>
</feature>
<feature type="compositionally biased region" description="Basic and acidic residues" evidence="1">
    <location>
        <begin position="409"/>
        <end position="423"/>
    </location>
</feature>
<feature type="compositionally biased region" description="Basic and acidic residues" evidence="1">
    <location>
        <begin position="486"/>
        <end position="505"/>
    </location>
</feature>
<evidence type="ECO:0000313" key="3">
    <source>
        <dbReference type="Proteomes" id="UP000016922"/>
    </source>
</evidence>
<feature type="compositionally biased region" description="Polar residues" evidence="1">
    <location>
        <begin position="276"/>
        <end position="304"/>
    </location>
</feature>
<evidence type="ECO:0000256" key="1">
    <source>
        <dbReference type="SAM" id="MobiDB-lite"/>
    </source>
</evidence>
<dbReference type="EMBL" id="KE145369">
    <property type="protein sequence ID" value="EPE27714.1"/>
    <property type="molecule type" value="Genomic_DNA"/>
</dbReference>
<proteinExistence type="predicted"/>
<feature type="region of interest" description="Disordered" evidence="1">
    <location>
        <begin position="387"/>
        <end position="505"/>
    </location>
</feature>
<dbReference type="STRING" id="1116229.S3CRJ5"/>
<dbReference type="GeneID" id="19463560"/>
<name>S3CRJ5_GLAL2</name>
<evidence type="ECO:0000313" key="2">
    <source>
        <dbReference type="EMBL" id="EPE27714.1"/>
    </source>
</evidence>
<dbReference type="OMA" id="YWNPGDD"/>
<reference evidence="2 3" key="1">
    <citation type="journal article" date="2013" name="BMC Genomics">
        <title>Genomics-driven discovery of the pneumocandin biosynthetic gene cluster in the fungus Glarea lozoyensis.</title>
        <authorList>
            <person name="Chen L."/>
            <person name="Yue Q."/>
            <person name="Zhang X."/>
            <person name="Xiang M."/>
            <person name="Wang C."/>
            <person name="Li S."/>
            <person name="Che Y."/>
            <person name="Ortiz-Lopez F.J."/>
            <person name="Bills G.F."/>
            <person name="Liu X."/>
            <person name="An Z."/>
        </authorList>
    </citation>
    <scope>NUCLEOTIDE SEQUENCE [LARGE SCALE GENOMIC DNA]</scope>
    <source>
        <strain evidence="3">ATCC 20868 / MF5171</strain>
    </source>
</reference>
<dbReference type="eggNOG" id="ENOG502SNQW">
    <property type="taxonomic scope" value="Eukaryota"/>
</dbReference>
<gene>
    <name evidence="2" type="ORF">GLAREA_04505</name>
</gene>
<dbReference type="HOGENOM" id="CLU_018143_0_0_1"/>
<dbReference type="Proteomes" id="UP000016922">
    <property type="component" value="Unassembled WGS sequence"/>
</dbReference>
<feature type="region of interest" description="Disordered" evidence="1">
    <location>
        <begin position="276"/>
        <end position="305"/>
    </location>
</feature>
<sequence length="505" mass="56247">MRYQNWDVLVFPDQSKIPLQEFKTACQVIQDPESHSSQTNPLLLPTVTSFIPALPAGANFRVSIHSWHNPDISRYIQTLKKSTDNVVFEARVFVDGRIAGSKWFGQHGPWPTIIDLSIDLDKHGDFEKLKFPAFHKELLSQSYWNAGDDLGRVKVIIAEGFARDNLTYPFERIKNLVSLSFQHAPLEVLEASGIAWPNSSMWRQVSIVGPYYTQQFSPQQNRDAMEDHTHSPRRAVQMNQPNANVNIGSLFNQNQQAFPRQPTFDPFTEPVHNAFSSWRNGSSTDLSMPDYSKSNTRTNSSRQVTDPVVSDKLVGNHQNMHAAGAYESICEALVPRAPDNTPANGEREASETSKAIAVAMTALSDSTSAAAIKSSVKRAAEINFVKPEPAETSNTRSAARYPSTTESVQSRKENMPDSPHSMELRLPSNEGLANKIPPSFQPPNHGANKRQRIVTPAASKVIDDEDEPRSSPSVRKVSGMSVKQESNNERGDHDLERRILGEIHA</sequence>
<dbReference type="OrthoDB" id="5417628at2759"/>
<dbReference type="KEGG" id="glz:GLAREA_04505"/>
<dbReference type="RefSeq" id="XP_008085073.1">
    <property type="nucleotide sequence ID" value="XM_008086882.1"/>
</dbReference>
<dbReference type="AlphaFoldDB" id="S3CRJ5"/>
<accession>S3CRJ5</accession>
<protein>
    <submittedName>
        <fullName evidence="2">Uncharacterized protein</fullName>
    </submittedName>
</protein>
<organism evidence="2 3">
    <name type="scientific">Glarea lozoyensis (strain ATCC 20868 / MF5171)</name>
    <dbReference type="NCBI Taxonomy" id="1116229"/>
    <lineage>
        <taxon>Eukaryota</taxon>
        <taxon>Fungi</taxon>
        <taxon>Dikarya</taxon>
        <taxon>Ascomycota</taxon>
        <taxon>Pezizomycotina</taxon>
        <taxon>Leotiomycetes</taxon>
        <taxon>Helotiales</taxon>
        <taxon>Helotiaceae</taxon>
        <taxon>Glarea</taxon>
    </lineage>
</organism>
<keyword evidence="3" id="KW-1185">Reference proteome</keyword>